<dbReference type="GO" id="GO:0010181">
    <property type="term" value="F:FMN binding"/>
    <property type="evidence" value="ECO:0007669"/>
    <property type="project" value="InterPro"/>
</dbReference>
<comment type="cofactor">
    <cofactor evidence="1">
        <name>FMN</name>
        <dbReference type="ChEBI" id="CHEBI:58210"/>
    </cofactor>
</comment>
<dbReference type="Pfam" id="PF01613">
    <property type="entry name" value="Flavin_Reduct"/>
    <property type="match status" value="1"/>
</dbReference>
<gene>
    <name evidence="6" type="ORF">NWE54_06375</name>
</gene>
<feature type="domain" description="Flavin reductase like" evidence="5">
    <location>
        <begin position="101"/>
        <end position="278"/>
    </location>
</feature>
<proteinExistence type="inferred from homology"/>
<protein>
    <submittedName>
        <fullName evidence="6">Flavin reductase family protein</fullName>
    </submittedName>
</protein>
<organism evidence="6">
    <name type="scientific">Bosea sp. NBC_00436</name>
    <dbReference type="NCBI Taxonomy" id="2969620"/>
    <lineage>
        <taxon>Bacteria</taxon>
        <taxon>Pseudomonadati</taxon>
        <taxon>Pseudomonadota</taxon>
        <taxon>Alphaproteobacteria</taxon>
        <taxon>Hyphomicrobiales</taxon>
        <taxon>Boseaceae</taxon>
        <taxon>Bosea</taxon>
    </lineage>
</organism>
<dbReference type="PANTHER" id="PTHR43567">
    <property type="entry name" value="FLAVOREDOXIN-RELATED-RELATED"/>
    <property type="match status" value="1"/>
</dbReference>
<reference evidence="6" key="1">
    <citation type="submission" date="2022-08" db="EMBL/GenBank/DDBJ databases">
        <title>Complete Genome Sequences of 2 Bosea sp. soil isolates.</title>
        <authorList>
            <person name="Alvarez Arevalo M."/>
            <person name="Sterndorff E.B."/>
            <person name="Faurdal D."/>
            <person name="Joergensen T.S."/>
            <person name="Weber T."/>
        </authorList>
    </citation>
    <scope>NUCLEOTIDE SEQUENCE</scope>
    <source>
        <strain evidence="6">NBC_00436</strain>
    </source>
</reference>
<dbReference type="AlphaFoldDB" id="A0A9E8CQN4"/>
<dbReference type="PANTHER" id="PTHR43567:SF1">
    <property type="entry name" value="FLAVOREDOXIN"/>
    <property type="match status" value="1"/>
</dbReference>
<dbReference type="Gene3D" id="2.30.110.10">
    <property type="entry name" value="Electron Transport, Fmn-binding Protein, Chain A"/>
    <property type="match status" value="1"/>
</dbReference>
<dbReference type="EMBL" id="CP102774">
    <property type="protein sequence ID" value="UZF88409.1"/>
    <property type="molecule type" value="Genomic_DNA"/>
</dbReference>
<dbReference type="GO" id="GO:0016646">
    <property type="term" value="F:oxidoreductase activity, acting on the CH-NH group of donors, NAD or NADP as acceptor"/>
    <property type="evidence" value="ECO:0007669"/>
    <property type="project" value="UniProtKB-ARBA"/>
</dbReference>
<evidence type="ECO:0000259" key="5">
    <source>
        <dbReference type="Pfam" id="PF01613"/>
    </source>
</evidence>
<dbReference type="InterPro" id="IPR002563">
    <property type="entry name" value="Flavin_Rdtase-like_dom"/>
</dbReference>
<evidence type="ECO:0000256" key="3">
    <source>
        <dbReference type="ARBA" id="ARBA00038054"/>
    </source>
</evidence>
<name>A0A9E8CQN4_9HYPH</name>
<dbReference type="InterPro" id="IPR012349">
    <property type="entry name" value="Split_barrel_FMN-bd"/>
</dbReference>
<evidence type="ECO:0000256" key="2">
    <source>
        <dbReference type="ARBA" id="ARBA00022630"/>
    </source>
</evidence>
<evidence type="ECO:0000256" key="4">
    <source>
        <dbReference type="SAM" id="MobiDB-lite"/>
    </source>
</evidence>
<sequence>MASRLGSGAEMGMADRQFGRRNRTGHAGLLARRDAGRQQNGASGSANATAVAVTTGVSAAIKKSTSKRRGQTAMLSPLNPIAVDDAETETVTIAPSILYVGTPVVLIVTRNTDGSANITPMSLAWALGRRVVIGLQGSGHGVANLLREGECTLNFASAELWDRVEAIAHTTGRDPVPAQKAAMGFVHAADKFSLGGFRPCASELVAPPRIGECPLQFEARLVAVHGEQSVAAGDQSMRILELDVVRVHAHRAVVVPGTNHVDTSRWNPLLYVFRHYFGYAGKLGKTFRAET</sequence>
<dbReference type="InterPro" id="IPR052174">
    <property type="entry name" value="Flavoredoxin"/>
</dbReference>
<evidence type="ECO:0000256" key="1">
    <source>
        <dbReference type="ARBA" id="ARBA00001917"/>
    </source>
</evidence>
<accession>A0A9E8CQN4</accession>
<comment type="similarity">
    <text evidence="3">Belongs to the flavoredoxin family.</text>
</comment>
<dbReference type="SUPFAM" id="SSF50475">
    <property type="entry name" value="FMN-binding split barrel"/>
    <property type="match status" value="1"/>
</dbReference>
<feature type="region of interest" description="Disordered" evidence="4">
    <location>
        <begin position="1"/>
        <end position="20"/>
    </location>
</feature>
<keyword evidence="2" id="KW-0285">Flavoprotein</keyword>
<evidence type="ECO:0000313" key="6">
    <source>
        <dbReference type="EMBL" id="UZF88409.1"/>
    </source>
</evidence>